<name>A0A7Z9CFX0_9FLAO</name>
<protein>
    <submittedName>
        <fullName evidence="1">Uncharacterized protein</fullName>
    </submittedName>
</protein>
<proteinExistence type="predicted"/>
<sequence>MFVFFEKKVKENLEVTEIVISLQPQLRQEQWQIINQHLRELDKTKQEDFVIDIITKLQELQ</sequence>
<evidence type="ECO:0000313" key="1">
    <source>
        <dbReference type="EMBL" id="VDH03884.1"/>
    </source>
</evidence>
<dbReference type="Proteomes" id="UP000270205">
    <property type="component" value="Unassembled WGS sequence"/>
</dbReference>
<evidence type="ECO:0000313" key="2">
    <source>
        <dbReference type="Proteomes" id="UP000270205"/>
    </source>
</evidence>
<dbReference type="EMBL" id="UYIV01000001">
    <property type="protein sequence ID" value="VDH03884.1"/>
    <property type="molecule type" value="Genomic_DNA"/>
</dbReference>
<comment type="caution">
    <text evidence="1">The sequence shown here is derived from an EMBL/GenBank/DDBJ whole genome shotgun (WGS) entry which is preliminary data.</text>
</comment>
<dbReference type="AlphaFoldDB" id="A0A7Z9CFX0"/>
<accession>A0A7Z9CFX0</accession>
<organism evidence="1 2">
    <name type="scientific">Bergeyella zoohelcum</name>
    <dbReference type="NCBI Taxonomy" id="1015"/>
    <lineage>
        <taxon>Bacteria</taxon>
        <taxon>Pseudomonadati</taxon>
        <taxon>Bacteroidota</taxon>
        <taxon>Flavobacteriia</taxon>
        <taxon>Flavobacteriales</taxon>
        <taxon>Weeksellaceae</taxon>
        <taxon>Bergeyella</taxon>
    </lineage>
</organism>
<gene>
    <name evidence="1" type="ORF">NCTC12929_01160</name>
</gene>
<reference evidence="1 2" key="1">
    <citation type="submission" date="2018-11" db="EMBL/GenBank/DDBJ databases">
        <authorList>
            <consortium name="Pathogen Informatics"/>
        </authorList>
    </citation>
    <scope>NUCLEOTIDE SEQUENCE [LARGE SCALE GENOMIC DNA]</scope>
    <source>
        <strain evidence="1 2">NCTC12929</strain>
    </source>
</reference>